<dbReference type="SUPFAM" id="SSF55120">
    <property type="entry name" value="Pseudouridine synthase"/>
    <property type="match status" value="1"/>
</dbReference>
<dbReference type="InterPro" id="IPR018496">
    <property type="entry name" value="PsdUridine_synth_RsuA/RluB_CS"/>
</dbReference>
<dbReference type="PROSITE" id="PS50889">
    <property type="entry name" value="S4"/>
    <property type="match status" value="1"/>
</dbReference>
<dbReference type="PATRIC" id="fig|1114972.6.peg.496"/>
<feature type="domain" description="RNA-binding S4" evidence="6">
    <location>
        <begin position="5"/>
        <end position="65"/>
    </location>
</feature>
<evidence type="ECO:0000256" key="5">
    <source>
        <dbReference type="RuleBase" id="RU003887"/>
    </source>
</evidence>
<keyword evidence="3 5" id="KW-0413">Isomerase</keyword>
<dbReference type="PANTHER" id="PTHR47683:SF4">
    <property type="entry name" value="PSEUDOURIDINE SYNTHASE"/>
    <property type="match status" value="1"/>
</dbReference>
<proteinExistence type="inferred from homology"/>
<organism evidence="7 8">
    <name type="scientific">Furfurilactobacillus rossiae DSM 15814</name>
    <dbReference type="NCBI Taxonomy" id="1114972"/>
    <lineage>
        <taxon>Bacteria</taxon>
        <taxon>Bacillati</taxon>
        <taxon>Bacillota</taxon>
        <taxon>Bacilli</taxon>
        <taxon>Lactobacillales</taxon>
        <taxon>Lactobacillaceae</taxon>
        <taxon>Furfurilactobacillus</taxon>
    </lineage>
</organism>
<dbReference type="CDD" id="cd02553">
    <property type="entry name" value="PseudoU_synth_RsuA"/>
    <property type="match status" value="1"/>
</dbReference>
<keyword evidence="2 4" id="KW-0694">RNA-binding</keyword>
<dbReference type="STRING" id="1114972.FD35_GL000497"/>
<dbReference type="EMBL" id="AZFF01000001">
    <property type="protein sequence ID" value="KRL57476.1"/>
    <property type="molecule type" value="Genomic_DNA"/>
</dbReference>
<comment type="similarity">
    <text evidence="1 5">Belongs to the pseudouridine synthase RsuA family.</text>
</comment>
<evidence type="ECO:0000256" key="4">
    <source>
        <dbReference type="PROSITE-ProRule" id="PRU00182"/>
    </source>
</evidence>
<dbReference type="Pfam" id="PF01479">
    <property type="entry name" value="S4"/>
    <property type="match status" value="1"/>
</dbReference>
<comment type="caution">
    <text evidence="7">The sequence shown here is derived from an EMBL/GenBank/DDBJ whole genome shotgun (WGS) entry which is preliminary data.</text>
</comment>
<dbReference type="PANTHER" id="PTHR47683">
    <property type="entry name" value="PSEUDOURIDINE SYNTHASE FAMILY PROTEIN-RELATED"/>
    <property type="match status" value="1"/>
</dbReference>
<accession>A0A0R1RQU7</accession>
<evidence type="ECO:0000256" key="3">
    <source>
        <dbReference type="ARBA" id="ARBA00023235"/>
    </source>
</evidence>
<dbReference type="Proteomes" id="UP000051999">
    <property type="component" value="Unassembled WGS sequence"/>
</dbReference>
<keyword evidence="8" id="KW-1185">Reference proteome</keyword>
<dbReference type="Gene3D" id="3.30.70.580">
    <property type="entry name" value="Pseudouridine synthase I, catalytic domain, N-terminal subdomain"/>
    <property type="match status" value="1"/>
</dbReference>
<dbReference type="EC" id="5.4.99.-" evidence="5"/>
<dbReference type="GO" id="GO:0003723">
    <property type="term" value="F:RNA binding"/>
    <property type="evidence" value="ECO:0007669"/>
    <property type="project" value="UniProtKB-KW"/>
</dbReference>
<protein>
    <recommendedName>
        <fullName evidence="5">Pseudouridine synthase</fullName>
        <ecNumber evidence="5">5.4.99.-</ecNumber>
    </recommendedName>
</protein>
<dbReference type="Pfam" id="PF00849">
    <property type="entry name" value="PseudoU_synth_2"/>
    <property type="match status" value="1"/>
</dbReference>
<dbReference type="InterPro" id="IPR042092">
    <property type="entry name" value="PsdUridine_s_RsuA/RluB/E/F_cat"/>
</dbReference>
<evidence type="ECO:0000256" key="2">
    <source>
        <dbReference type="ARBA" id="ARBA00022884"/>
    </source>
</evidence>
<dbReference type="GO" id="GO:0000455">
    <property type="term" value="P:enzyme-directed rRNA pseudouridine synthesis"/>
    <property type="evidence" value="ECO:0007669"/>
    <property type="project" value="UniProtKB-ARBA"/>
</dbReference>
<gene>
    <name evidence="7" type="ORF">FD35_GL000497</name>
</gene>
<evidence type="ECO:0000259" key="6">
    <source>
        <dbReference type="SMART" id="SM00363"/>
    </source>
</evidence>
<dbReference type="GO" id="GO:0005829">
    <property type="term" value="C:cytosol"/>
    <property type="evidence" value="ECO:0007669"/>
    <property type="project" value="UniProtKB-ARBA"/>
</dbReference>
<evidence type="ECO:0000313" key="7">
    <source>
        <dbReference type="EMBL" id="KRL57476.1"/>
    </source>
</evidence>
<dbReference type="FunFam" id="3.30.70.1560:FF:000001">
    <property type="entry name" value="Pseudouridine synthase"/>
    <property type="match status" value="1"/>
</dbReference>
<dbReference type="Gene3D" id="3.30.70.1560">
    <property type="entry name" value="Alpha-L RNA-binding motif"/>
    <property type="match status" value="1"/>
</dbReference>
<reference evidence="7 8" key="1">
    <citation type="journal article" date="2015" name="Genome Announc.">
        <title>Expanding the biotechnology potential of lactobacilli through comparative genomics of 213 strains and associated genera.</title>
        <authorList>
            <person name="Sun Z."/>
            <person name="Harris H.M."/>
            <person name="McCann A."/>
            <person name="Guo C."/>
            <person name="Argimon S."/>
            <person name="Zhang W."/>
            <person name="Yang X."/>
            <person name="Jeffery I.B."/>
            <person name="Cooney J.C."/>
            <person name="Kagawa T.F."/>
            <person name="Liu W."/>
            <person name="Song Y."/>
            <person name="Salvetti E."/>
            <person name="Wrobel A."/>
            <person name="Rasinkangas P."/>
            <person name="Parkhill J."/>
            <person name="Rea M.C."/>
            <person name="O'Sullivan O."/>
            <person name="Ritari J."/>
            <person name="Douillard F.P."/>
            <person name="Paul Ross R."/>
            <person name="Yang R."/>
            <person name="Briner A.E."/>
            <person name="Felis G.E."/>
            <person name="de Vos W.M."/>
            <person name="Barrangou R."/>
            <person name="Klaenhammer T.R."/>
            <person name="Caufield P.W."/>
            <person name="Cui Y."/>
            <person name="Zhang H."/>
            <person name="O'Toole P.W."/>
        </authorList>
    </citation>
    <scope>NUCLEOTIDE SEQUENCE [LARGE SCALE GENOMIC DNA]</scope>
    <source>
        <strain evidence="7 8">DSM 15814</strain>
    </source>
</reference>
<dbReference type="PROSITE" id="PS01149">
    <property type="entry name" value="PSI_RSU"/>
    <property type="match status" value="1"/>
</dbReference>
<dbReference type="InterPro" id="IPR020103">
    <property type="entry name" value="PsdUridine_synth_cat_dom_sf"/>
</dbReference>
<evidence type="ECO:0000256" key="1">
    <source>
        <dbReference type="ARBA" id="ARBA00008348"/>
    </source>
</evidence>
<dbReference type="InterPro" id="IPR000748">
    <property type="entry name" value="PsdUridine_synth_RsuA/RluB/E/F"/>
</dbReference>
<dbReference type="NCBIfam" id="TIGR00093">
    <property type="entry name" value="pseudouridine synthase"/>
    <property type="match status" value="1"/>
</dbReference>
<dbReference type="InterPro" id="IPR036986">
    <property type="entry name" value="S4_RNA-bd_sf"/>
</dbReference>
<sequence length="249" mass="27564">MSKGIRLDKYLKEMRVATRSEAHMLIRDGHVEVNGNVAKQARQSIDPNHDTVLVGGQRVVYQRYFYFLLNKPVAVVTATTDKAAQTVMDLFNKADYRDDLFPVGRLDKDTTGALLITNNGELGHRLTNPKHHVTKVYQAIVTGTLTEDDVAQVAAGVMLKDGTVLKPADMKLGAYDSVLDQTTIQLTLTEGKYHQVKRMIGSFGQRVVRLERLSFGPLKLSTGLLPGHYRALSEDEVNALKAAADLTQD</sequence>
<dbReference type="eggNOG" id="COG1187">
    <property type="taxonomic scope" value="Bacteria"/>
</dbReference>
<dbReference type="SUPFAM" id="SSF55174">
    <property type="entry name" value="Alpha-L RNA-binding motif"/>
    <property type="match status" value="1"/>
</dbReference>
<evidence type="ECO:0000313" key="8">
    <source>
        <dbReference type="Proteomes" id="UP000051999"/>
    </source>
</evidence>
<dbReference type="GO" id="GO:0120159">
    <property type="term" value="F:rRNA pseudouridine synthase activity"/>
    <property type="evidence" value="ECO:0007669"/>
    <property type="project" value="UniProtKB-ARBA"/>
</dbReference>
<dbReference type="AlphaFoldDB" id="A0A0R1RQU7"/>
<dbReference type="CDD" id="cd00165">
    <property type="entry name" value="S4"/>
    <property type="match status" value="1"/>
</dbReference>
<dbReference type="SMART" id="SM00363">
    <property type="entry name" value="S4"/>
    <property type="match status" value="1"/>
</dbReference>
<dbReference type="InterPro" id="IPR020094">
    <property type="entry name" value="TruA/RsuA/RluB/E/F_N"/>
</dbReference>
<dbReference type="Gene3D" id="3.10.290.10">
    <property type="entry name" value="RNA-binding S4 domain"/>
    <property type="match status" value="1"/>
</dbReference>
<dbReference type="InterPro" id="IPR002942">
    <property type="entry name" value="S4_RNA-bd"/>
</dbReference>
<name>A0A0R1RQU7_9LACO</name>
<dbReference type="InterPro" id="IPR006145">
    <property type="entry name" value="PsdUridine_synth_RsuA/RluA"/>
</dbReference>
<dbReference type="InterPro" id="IPR050343">
    <property type="entry name" value="RsuA_PseudoU_synthase"/>
</dbReference>